<comment type="caution">
    <text evidence="18">The sequence shown here is derived from an EMBL/GenBank/DDBJ whole genome shotgun (WGS) entry which is preliminary data.</text>
</comment>
<dbReference type="InterPro" id="IPR036641">
    <property type="entry name" value="HPT_dom_sf"/>
</dbReference>
<keyword evidence="11 14" id="KW-0472">Membrane</keyword>
<evidence type="ECO:0000256" key="4">
    <source>
        <dbReference type="ARBA" id="ARBA00022475"/>
    </source>
</evidence>
<proteinExistence type="predicted"/>
<dbReference type="PROSITE" id="PS50110">
    <property type="entry name" value="RESPONSE_REGULATORY"/>
    <property type="match status" value="1"/>
</dbReference>
<protein>
    <recommendedName>
        <fullName evidence="3">histidine kinase</fullName>
        <ecNumber evidence="3">2.7.13.3</ecNumber>
    </recommendedName>
</protein>
<sequence>MNKSKNKFTIKIMFSYLILGVLALVVAYYIFTEIRVFVSTDTVVENDVKLIKTGSLLTELYEAESLSKLALQKKTNKSFTLYAQKIDSIFISIDSLKLLTDSDNQKGMLDSVQDLLKKKVYNSNQLLRLKRKNETNSSIDNAIREFSKIEESMGKISPESLNPNYSNLPPDVQSTLEKWADYLSENVPKDSSNLNTSIRVDSVLTASKTLLAEAKQNNSRTLRSVAQKELELGRADLYISQQLRRIISAFEQEMLLKTYNENLNKQAALKRSIRLAGFASLLGFAIVGLFTFLITKDYWKVQLYRQKLEKEKKFSESLLKSREQLISTVSHDLRTPLNTITGYSELIENSGLNNKQLSYLKNVKSASLYVDSLVNDLLDFSKLEAGKIKVEKTPFILSDLITETAENLREIHSKKLIELILKIDDRLENPVLGDPFRVRQILTNLIGNAYKFTKQGFIRVDAKVVQEHNNAYQIKINVTDSGIGIKKEKQGHIFKEFTQAEEYTDKKYGGYGLGLTISKKLTELLGGGISLESEENKGSTFSVELPLEISQKAMPIAPKIEINPKSELSLLIIDDDPSMVKLLKEVCITLNINAHTYNNFNNIGKKDEIGYDMVLTDIQMPNFSGFDVLSNLRNNGYLHYYGQPIVAMTGRKDIEKELYMKAGFSDILQKPFTKEMLLDVLVVLFPNTRYEDPTDETERIPATTTDSSLFNLQLITSFLGNDQEGIAQILETFINDTSSNMKQLGTAIEATEIEKINTIAHRMLPMFRQLDAKDIIPLLEELELVKNKELSAKVLKQNYLQIKNKTTALVLAIKSHLLTSPNYSD</sequence>
<dbReference type="SUPFAM" id="SSF47384">
    <property type="entry name" value="Homodimeric domain of signal transducing histidine kinase"/>
    <property type="match status" value="1"/>
</dbReference>
<evidence type="ECO:0000256" key="11">
    <source>
        <dbReference type="ARBA" id="ARBA00023136"/>
    </source>
</evidence>
<evidence type="ECO:0000256" key="3">
    <source>
        <dbReference type="ARBA" id="ARBA00012438"/>
    </source>
</evidence>
<dbReference type="Gene3D" id="1.10.287.130">
    <property type="match status" value="1"/>
</dbReference>
<evidence type="ECO:0000313" key="19">
    <source>
        <dbReference type="Proteomes" id="UP000267585"/>
    </source>
</evidence>
<dbReference type="PRINTS" id="PR00344">
    <property type="entry name" value="BCTRLSENSOR"/>
</dbReference>
<feature type="domain" description="Histidine kinase" evidence="15">
    <location>
        <begin position="328"/>
        <end position="549"/>
    </location>
</feature>
<dbReference type="InterPro" id="IPR005467">
    <property type="entry name" value="His_kinase_dom"/>
</dbReference>
<feature type="modified residue" description="Phosphohistidine" evidence="12">
    <location>
        <position position="761"/>
    </location>
</feature>
<dbReference type="SUPFAM" id="SSF47226">
    <property type="entry name" value="Histidine-containing phosphotransfer domain, HPT domain"/>
    <property type="match status" value="1"/>
</dbReference>
<evidence type="ECO:0000256" key="10">
    <source>
        <dbReference type="ARBA" id="ARBA00023012"/>
    </source>
</evidence>
<dbReference type="InterPro" id="IPR003661">
    <property type="entry name" value="HisK_dim/P_dom"/>
</dbReference>
<dbReference type="Pfam" id="PF02518">
    <property type="entry name" value="HATPase_c"/>
    <property type="match status" value="1"/>
</dbReference>
<dbReference type="Gene3D" id="3.30.565.10">
    <property type="entry name" value="Histidine kinase-like ATPase, C-terminal domain"/>
    <property type="match status" value="1"/>
</dbReference>
<keyword evidence="4" id="KW-1003">Cell membrane</keyword>
<feature type="transmembrane region" description="Helical" evidence="14">
    <location>
        <begin position="275"/>
        <end position="295"/>
    </location>
</feature>
<dbReference type="CDD" id="cd00082">
    <property type="entry name" value="HisKA"/>
    <property type="match status" value="1"/>
</dbReference>
<dbReference type="InterPro" id="IPR008207">
    <property type="entry name" value="Sig_transdc_His_kin_Hpt_dom"/>
</dbReference>
<dbReference type="Gene3D" id="3.40.50.2300">
    <property type="match status" value="1"/>
</dbReference>
<keyword evidence="5 13" id="KW-0597">Phosphoprotein</keyword>
<dbReference type="EC" id="2.7.13.3" evidence="3"/>
<evidence type="ECO:0000259" key="16">
    <source>
        <dbReference type="PROSITE" id="PS50110"/>
    </source>
</evidence>
<evidence type="ECO:0000256" key="9">
    <source>
        <dbReference type="ARBA" id="ARBA00022989"/>
    </source>
</evidence>
<evidence type="ECO:0000259" key="15">
    <source>
        <dbReference type="PROSITE" id="PS50109"/>
    </source>
</evidence>
<feature type="domain" description="HPt" evidence="17">
    <location>
        <begin position="722"/>
        <end position="817"/>
    </location>
</feature>
<dbReference type="CDD" id="cd17546">
    <property type="entry name" value="REC_hyHK_CKI1_RcsC-like"/>
    <property type="match status" value="1"/>
</dbReference>
<evidence type="ECO:0000256" key="6">
    <source>
        <dbReference type="ARBA" id="ARBA00022692"/>
    </source>
</evidence>
<dbReference type="GO" id="GO:0000155">
    <property type="term" value="F:phosphorelay sensor kinase activity"/>
    <property type="evidence" value="ECO:0007669"/>
    <property type="project" value="InterPro"/>
</dbReference>
<evidence type="ECO:0000256" key="1">
    <source>
        <dbReference type="ARBA" id="ARBA00000085"/>
    </source>
</evidence>
<dbReference type="RefSeq" id="WP_126161252.1">
    <property type="nucleotide sequence ID" value="NZ_RQPJ01000002.1"/>
</dbReference>
<dbReference type="SUPFAM" id="SSF52172">
    <property type="entry name" value="CheY-like"/>
    <property type="match status" value="1"/>
</dbReference>
<keyword evidence="6 14" id="KW-0812">Transmembrane</keyword>
<reference evidence="18 19" key="1">
    <citation type="submission" date="2018-11" db="EMBL/GenBank/DDBJ databases">
        <title>Arenibacter aquaticus sp.nov., a marine bacterium isolated from surface seawater in the South China Sea.</title>
        <authorList>
            <person name="Guo J."/>
            <person name="Sun J."/>
        </authorList>
    </citation>
    <scope>NUCLEOTIDE SEQUENCE [LARGE SCALE GENOMIC DNA]</scope>
    <source>
        <strain evidence="18 19">GUO666</strain>
    </source>
</reference>
<evidence type="ECO:0000256" key="2">
    <source>
        <dbReference type="ARBA" id="ARBA00004651"/>
    </source>
</evidence>
<name>A0A3S0AP31_9FLAO</name>
<evidence type="ECO:0000256" key="8">
    <source>
        <dbReference type="ARBA" id="ARBA00022840"/>
    </source>
</evidence>
<dbReference type="EMBL" id="RQPJ01000002">
    <property type="protein sequence ID" value="RTE54518.1"/>
    <property type="molecule type" value="Genomic_DNA"/>
</dbReference>
<feature type="transmembrane region" description="Helical" evidence="14">
    <location>
        <begin position="12"/>
        <end position="31"/>
    </location>
</feature>
<evidence type="ECO:0000256" key="7">
    <source>
        <dbReference type="ARBA" id="ARBA00022741"/>
    </source>
</evidence>
<keyword evidence="10" id="KW-0902">Two-component regulatory system</keyword>
<dbReference type="GO" id="GO:0005524">
    <property type="term" value="F:ATP binding"/>
    <property type="evidence" value="ECO:0007669"/>
    <property type="project" value="UniProtKB-KW"/>
</dbReference>
<dbReference type="OrthoDB" id="1046984at2"/>
<keyword evidence="8" id="KW-0067">ATP-binding</keyword>
<organism evidence="18 19">
    <name type="scientific">Arenibacter aquaticus</name>
    <dbReference type="NCBI Taxonomy" id="2489054"/>
    <lineage>
        <taxon>Bacteria</taxon>
        <taxon>Pseudomonadati</taxon>
        <taxon>Bacteroidota</taxon>
        <taxon>Flavobacteriia</taxon>
        <taxon>Flavobacteriales</taxon>
        <taxon>Flavobacteriaceae</taxon>
        <taxon>Arenibacter</taxon>
    </lineage>
</organism>
<dbReference type="SMART" id="SM00387">
    <property type="entry name" value="HATPase_c"/>
    <property type="match status" value="1"/>
</dbReference>
<dbReference type="PANTHER" id="PTHR45339">
    <property type="entry name" value="HYBRID SIGNAL TRANSDUCTION HISTIDINE KINASE J"/>
    <property type="match status" value="1"/>
</dbReference>
<accession>A0A3S0AP31</accession>
<dbReference type="InterPro" id="IPR036097">
    <property type="entry name" value="HisK_dim/P_sf"/>
</dbReference>
<dbReference type="InterPro" id="IPR001789">
    <property type="entry name" value="Sig_transdc_resp-reg_receiver"/>
</dbReference>
<dbReference type="Gene3D" id="1.20.120.160">
    <property type="entry name" value="HPT domain"/>
    <property type="match status" value="1"/>
</dbReference>
<dbReference type="GO" id="GO:0005886">
    <property type="term" value="C:plasma membrane"/>
    <property type="evidence" value="ECO:0007669"/>
    <property type="project" value="UniProtKB-SubCell"/>
</dbReference>
<evidence type="ECO:0000256" key="12">
    <source>
        <dbReference type="PROSITE-ProRule" id="PRU00110"/>
    </source>
</evidence>
<dbReference type="InterPro" id="IPR011006">
    <property type="entry name" value="CheY-like_superfamily"/>
</dbReference>
<evidence type="ECO:0000256" key="14">
    <source>
        <dbReference type="SAM" id="Phobius"/>
    </source>
</evidence>
<dbReference type="FunFam" id="3.30.565.10:FF:000010">
    <property type="entry name" value="Sensor histidine kinase RcsC"/>
    <property type="match status" value="1"/>
</dbReference>
<feature type="modified residue" description="4-aspartylphosphate" evidence="13">
    <location>
        <position position="617"/>
    </location>
</feature>
<dbReference type="AlphaFoldDB" id="A0A3S0AP31"/>
<dbReference type="SMART" id="SM00448">
    <property type="entry name" value="REC"/>
    <property type="match status" value="1"/>
</dbReference>
<dbReference type="InterPro" id="IPR003594">
    <property type="entry name" value="HATPase_dom"/>
</dbReference>
<dbReference type="SUPFAM" id="SSF55874">
    <property type="entry name" value="ATPase domain of HSP90 chaperone/DNA topoisomerase II/histidine kinase"/>
    <property type="match status" value="1"/>
</dbReference>
<evidence type="ECO:0000256" key="5">
    <source>
        <dbReference type="ARBA" id="ARBA00022553"/>
    </source>
</evidence>
<dbReference type="Pfam" id="PF00512">
    <property type="entry name" value="HisKA"/>
    <property type="match status" value="1"/>
</dbReference>
<evidence type="ECO:0000256" key="13">
    <source>
        <dbReference type="PROSITE-ProRule" id="PRU00169"/>
    </source>
</evidence>
<dbReference type="PROSITE" id="PS50894">
    <property type="entry name" value="HPT"/>
    <property type="match status" value="1"/>
</dbReference>
<dbReference type="SMART" id="SM00388">
    <property type="entry name" value="HisKA"/>
    <property type="match status" value="1"/>
</dbReference>
<keyword evidence="9 14" id="KW-1133">Transmembrane helix</keyword>
<dbReference type="PANTHER" id="PTHR45339:SF1">
    <property type="entry name" value="HYBRID SIGNAL TRANSDUCTION HISTIDINE KINASE J"/>
    <property type="match status" value="1"/>
</dbReference>
<evidence type="ECO:0000259" key="17">
    <source>
        <dbReference type="PROSITE" id="PS50894"/>
    </source>
</evidence>
<dbReference type="Proteomes" id="UP000267585">
    <property type="component" value="Unassembled WGS sequence"/>
</dbReference>
<dbReference type="CDD" id="cd16922">
    <property type="entry name" value="HATPase_EvgS-ArcB-TorS-like"/>
    <property type="match status" value="1"/>
</dbReference>
<dbReference type="InterPro" id="IPR036890">
    <property type="entry name" value="HATPase_C_sf"/>
</dbReference>
<gene>
    <name evidence="18" type="ORF">EHW67_04955</name>
</gene>
<keyword evidence="7" id="KW-0547">Nucleotide-binding</keyword>
<comment type="catalytic activity">
    <reaction evidence="1">
        <text>ATP + protein L-histidine = ADP + protein N-phospho-L-histidine.</text>
        <dbReference type="EC" id="2.7.13.3"/>
    </reaction>
</comment>
<comment type="subcellular location">
    <subcellularLocation>
        <location evidence="2">Cell membrane</location>
        <topology evidence="2">Multi-pass membrane protein</topology>
    </subcellularLocation>
</comment>
<feature type="domain" description="Response regulatory" evidence="16">
    <location>
        <begin position="569"/>
        <end position="685"/>
    </location>
</feature>
<evidence type="ECO:0000313" key="18">
    <source>
        <dbReference type="EMBL" id="RTE54518.1"/>
    </source>
</evidence>
<dbReference type="InterPro" id="IPR004358">
    <property type="entry name" value="Sig_transdc_His_kin-like_C"/>
</dbReference>
<dbReference type="PROSITE" id="PS50109">
    <property type="entry name" value="HIS_KIN"/>
    <property type="match status" value="1"/>
</dbReference>
<dbReference type="Pfam" id="PF00072">
    <property type="entry name" value="Response_reg"/>
    <property type="match status" value="1"/>
</dbReference>
<keyword evidence="19" id="KW-1185">Reference proteome</keyword>